<feature type="domain" description="PAC" evidence="3">
    <location>
        <begin position="205"/>
        <end position="257"/>
    </location>
</feature>
<comment type="caution">
    <text evidence="4">The sequence shown here is derived from an EMBL/GenBank/DDBJ whole genome shotgun (WGS) entry which is preliminary data.</text>
</comment>
<dbReference type="InterPro" id="IPR001932">
    <property type="entry name" value="PPM-type_phosphatase-like_dom"/>
</dbReference>
<feature type="domain" description="PAS" evidence="2">
    <location>
        <begin position="34"/>
        <end position="65"/>
    </location>
</feature>
<dbReference type="Gene3D" id="3.60.40.10">
    <property type="entry name" value="PPM-type phosphatase domain"/>
    <property type="match status" value="1"/>
</dbReference>
<proteinExistence type="predicted"/>
<sequence>MAIPAYSLLENLAFNFIIFELDYSTHPSRISAVIKHVNRSATTLLGYSEKELVEKPLAVIFAPENETQQWQTAIKNLAAENLSKSFKGKIVTKANKEIQAVLSFSLLPGEKPEKTVILLIQKLEVKKPQDKDVFIMHRAVEQSASAVIITDLNGRIEYLNPKFTELTGYTAAELIGQSAGILHPDDRYKEHYHAMREMLFSWGEWRGEIKNRKKNGEVYWSHECISAIKNDQGEITHFLTVEEDITRKKQVESALSESEERFRQMAEMTGEWLWEQDPDGYYTYSSTAVNQILGFKQEEVIGKHYTEFLTAQDKVDQQSYVGNRQPFYALINHYHHKDGHEVLTESTGLPIIGADGKLLKWRGVDRDITAKKHFQDALIDSEKRTRLIIESSLSAIVIMNSFGIIIDWNHHSEKMFGWLRMEAIGQHLEELIIPMRFRSAHRQGLKEFLHSGKGPFLNRQIEHVALRRDGSEFPVEFSVSPLKLGNAYIFSGFIHDITARKAAERQIRQAQVNLAIAQSEIKIAHQIQASLLPSAPIKSEHFEITGFCLPAHQVGGDYFDYFFRNKDYLDMVIADVSGHSVGPALFMVEARSAIRTQASGTWTPSETLKIINNFLFRDLNKADFFITLFYLQYDLTTHQLSFANAGHPPPLLLRSLQSECTQLDADGLILGIRENVVFEEKKTSLSQGDLILFYTDGLTEAENVQGEFFGIKRVSEIFIRYAHQGPQAIIDALLEQLKQFCQSESFKDDVTLMIFKRR</sequence>
<dbReference type="AlphaFoldDB" id="A0A8S0W8M7"/>
<feature type="domain" description="PAS" evidence="2">
    <location>
        <begin position="136"/>
        <end position="187"/>
    </location>
</feature>
<evidence type="ECO:0000259" key="2">
    <source>
        <dbReference type="PROSITE" id="PS50112"/>
    </source>
</evidence>
<dbReference type="Gene3D" id="3.30.450.20">
    <property type="entry name" value="PAS domain"/>
    <property type="match status" value="4"/>
</dbReference>
<dbReference type="PROSITE" id="PS50112">
    <property type="entry name" value="PAS"/>
    <property type="match status" value="4"/>
</dbReference>
<evidence type="ECO:0000313" key="4">
    <source>
        <dbReference type="EMBL" id="CAA9889384.1"/>
    </source>
</evidence>
<evidence type="ECO:0000313" key="5">
    <source>
        <dbReference type="Proteomes" id="UP000494216"/>
    </source>
</evidence>
<dbReference type="SUPFAM" id="SSF81606">
    <property type="entry name" value="PP2C-like"/>
    <property type="match status" value="1"/>
</dbReference>
<dbReference type="InterPro" id="IPR035965">
    <property type="entry name" value="PAS-like_dom_sf"/>
</dbReference>
<evidence type="ECO:0000256" key="1">
    <source>
        <dbReference type="ARBA" id="ARBA00022801"/>
    </source>
</evidence>
<dbReference type="SUPFAM" id="SSF55785">
    <property type="entry name" value="PYP-like sensor domain (PAS domain)"/>
    <property type="match status" value="4"/>
</dbReference>
<dbReference type="EC" id="3.1.3.3" evidence="4"/>
<feature type="domain" description="PAS" evidence="2">
    <location>
        <begin position="381"/>
        <end position="452"/>
    </location>
</feature>
<protein>
    <submittedName>
        <fullName evidence="4">Phosphoserine phosphatase RsbU</fullName>
        <ecNumber evidence="4">3.1.3.3</ecNumber>
    </submittedName>
</protein>
<dbReference type="SMART" id="SM00086">
    <property type="entry name" value="PAC"/>
    <property type="match status" value="3"/>
</dbReference>
<dbReference type="NCBIfam" id="TIGR00229">
    <property type="entry name" value="sensory_box"/>
    <property type="match status" value="3"/>
</dbReference>
<dbReference type="SMART" id="SM00091">
    <property type="entry name" value="PAS"/>
    <property type="match status" value="4"/>
</dbReference>
<feature type="domain" description="PAC" evidence="3">
    <location>
        <begin position="459"/>
        <end position="509"/>
    </location>
</feature>
<name>A0A8S0W8M7_9GAMM</name>
<dbReference type="EMBL" id="CADCXN010000002">
    <property type="protein sequence ID" value="CAA9889384.1"/>
    <property type="molecule type" value="Genomic_DNA"/>
</dbReference>
<feature type="domain" description="PAS" evidence="2">
    <location>
        <begin position="258"/>
        <end position="314"/>
    </location>
</feature>
<dbReference type="SMART" id="SM00331">
    <property type="entry name" value="PP2C_SIG"/>
    <property type="match status" value="1"/>
</dbReference>
<evidence type="ECO:0000259" key="3">
    <source>
        <dbReference type="PROSITE" id="PS50113"/>
    </source>
</evidence>
<keyword evidence="5" id="KW-1185">Reference proteome</keyword>
<reference evidence="4 5" key="1">
    <citation type="submission" date="2020-02" db="EMBL/GenBank/DDBJ databases">
        <authorList>
            <person name="Hogendoorn C."/>
        </authorList>
    </citation>
    <scope>NUCLEOTIDE SEQUENCE [LARGE SCALE GENOMIC DNA]</scope>
    <source>
        <strain evidence="4">METHB21</strain>
    </source>
</reference>
<dbReference type="InterPro" id="IPR052016">
    <property type="entry name" value="Bact_Sigma-Reg"/>
</dbReference>
<dbReference type="InterPro" id="IPR036457">
    <property type="entry name" value="PPM-type-like_dom_sf"/>
</dbReference>
<dbReference type="RefSeq" id="WP_174624408.1">
    <property type="nucleotide sequence ID" value="NZ_CADCXN010000002.1"/>
</dbReference>
<feature type="domain" description="PAC" evidence="3">
    <location>
        <begin position="324"/>
        <end position="380"/>
    </location>
</feature>
<organism evidence="4 5">
    <name type="scientific">Candidatus Methylobacter favarea</name>
    <dbReference type="NCBI Taxonomy" id="2707345"/>
    <lineage>
        <taxon>Bacteria</taxon>
        <taxon>Pseudomonadati</taxon>
        <taxon>Pseudomonadota</taxon>
        <taxon>Gammaproteobacteria</taxon>
        <taxon>Methylococcales</taxon>
        <taxon>Methylococcaceae</taxon>
        <taxon>Methylobacter</taxon>
    </lineage>
</organism>
<dbReference type="Pfam" id="PF07228">
    <property type="entry name" value="SpoIIE"/>
    <property type="match status" value="1"/>
</dbReference>
<dbReference type="GO" id="GO:0016791">
    <property type="term" value="F:phosphatase activity"/>
    <property type="evidence" value="ECO:0007669"/>
    <property type="project" value="TreeGrafter"/>
</dbReference>
<keyword evidence="1 4" id="KW-0378">Hydrolase</keyword>
<dbReference type="CDD" id="cd00130">
    <property type="entry name" value="PAS"/>
    <property type="match status" value="4"/>
</dbReference>
<dbReference type="InterPro" id="IPR001610">
    <property type="entry name" value="PAC"/>
</dbReference>
<dbReference type="Pfam" id="PF13426">
    <property type="entry name" value="PAS_9"/>
    <property type="match status" value="4"/>
</dbReference>
<gene>
    <name evidence="4" type="primary">rsbU</name>
    <name evidence="4" type="ORF">METHB2_100025</name>
</gene>
<dbReference type="InterPro" id="IPR000014">
    <property type="entry name" value="PAS"/>
</dbReference>
<dbReference type="InterPro" id="IPR000700">
    <property type="entry name" value="PAS-assoc_C"/>
</dbReference>
<dbReference type="PANTHER" id="PTHR43156">
    <property type="entry name" value="STAGE II SPORULATION PROTEIN E-RELATED"/>
    <property type="match status" value="1"/>
</dbReference>
<dbReference type="PROSITE" id="PS50113">
    <property type="entry name" value="PAC"/>
    <property type="match status" value="3"/>
</dbReference>
<accession>A0A8S0W8M7</accession>
<dbReference type="PANTHER" id="PTHR43156:SF2">
    <property type="entry name" value="STAGE II SPORULATION PROTEIN E"/>
    <property type="match status" value="1"/>
</dbReference>
<dbReference type="Proteomes" id="UP000494216">
    <property type="component" value="Unassembled WGS sequence"/>
</dbReference>